<dbReference type="Pfam" id="PF00027">
    <property type="entry name" value="cNMP_binding"/>
    <property type="match status" value="1"/>
</dbReference>
<evidence type="ECO:0000313" key="2">
    <source>
        <dbReference type="EMBL" id="SVE16754.1"/>
    </source>
</evidence>
<dbReference type="PROSITE" id="PS50042">
    <property type="entry name" value="CNMP_BINDING_3"/>
    <property type="match status" value="1"/>
</dbReference>
<dbReference type="AlphaFoldDB" id="A0A383BA44"/>
<proteinExistence type="predicted"/>
<dbReference type="SUPFAM" id="SSF51206">
    <property type="entry name" value="cAMP-binding domain-like"/>
    <property type="match status" value="1"/>
</dbReference>
<dbReference type="Gene3D" id="2.60.120.10">
    <property type="entry name" value="Jelly Rolls"/>
    <property type="match status" value="1"/>
</dbReference>
<name>A0A383BA44_9ZZZZ</name>
<reference evidence="2" key="1">
    <citation type="submission" date="2018-05" db="EMBL/GenBank/DDBJ databases">
        <authorList>
            <person name="Lanie J.A."/>
            <person name="Ng W.-L."/>
            <person name="Kazmierczak K.M."/>
            <person name="Andrzejewski T.M."/>
            <person name="Davidsen T.M."/>
            <person name="Wayne K.J."/>
            <person name="Tettelin H."/>
            <person name="Glass J.I."/>
            <person name="Rusch D."/>
            <person name="Podicherti R."/>
            <person name="Tsui H.-C.T."/>
            <person name="Winkler M.E."/>
        </authorList>
    </citation>
    <scope>NUCLEOTIDE SEQUENCE</scope>
</reference>
<feature type="non-terminal residue" evidence="2">
    <location>
        <position position="110"/>
    </location>
</feature>
<feature type="domain" description="Cyclic nucleotide-binding" evidence="1">
    <location>
        <begin position="13"/>
        <end position="110"/>
    </location>
</feature>
<gene>
    <name evidence="2" type="ORF">METZ01_LOCUS469608</name>
</gene>
<dbReference type="InterPro" id="IPR018490">
    <property type="entry name" value="cNMP-bd_dom_sf"/>
</dbReference>
<accession>A0A383BA44</accession>
<organism evidence="2">
    <name type="scientific">marine metagenome</name>
    <dbReference type="NCBI Taxonomy" id="408172"/>
    <lineage>
        <taxon>unclassified sequences</taxon>
        <taxon>metagenomes</taxon>
        <taxon>ecological metagenomes</taxon>
    </lineage>
</organism>
<evidence type="ECO:0000259" key="1">
    <source>
        <dbReference type="PROSITE" id="PS50042"/>
    </source>
</evidence>
<dbReference type="InterPro" id="IPR014710">
    <property type="entry name" value="RmlC-like_jellyroll"/>
</dbReference>
<sequence length="110" mass="12072">MSEIIDSLQACLLFSGVDRGYLTSIEPRLKTIQLETGDRVYKAGGQVPGLFVIVKGAVRLNLAFLEAYNPFVTIVKAGKFFGDHYIFDDKPSLAEATCVEPTTLTLLNTE</sequence>
<dbReference type="InterPro" id="IPR000595">
    <property type="entry name" value="cNMP-bd_dom"/>
</dbReference>
<protein>
    <recommendedName>
        <fullName evidence="1">Cyclic nucleotide-binding domain-containing protein</fullName>
    </recommendedName>
</protein>
<dbReference type="EMBL" id="UINC01198684">
    <property type="protein sequence ID" value="SVE16754.1"/>
    <property type="molecule type" value="Genomic_DNA"/>
</dbReference>
<dbReference type="CDD" id="cd00038">
    <property type="entry name" value="CAP_ED"/>
    <property type="match status" value="1"/>
</dbReference>